<dbReference type="Proteomes" id="UP000009027">
    <property type="component" value="Unassembled WGS sequence"/>
</dbReference>
<dbReference type="AlphaFoldDB" id="F9WM99"/>
<evidence type="ECO:0000313" key="3">
    <source>
        <dbReference type="Proteomes" id="UP000009027"/>
    </source>
</evidence>
<proteinExistence type="predicted"/>
<dbReference type="EMBL" id="CAEX01001598">
    <property type="protein sequence ID" value="CCD18651.1"/>
    <property type="molecule type" value="Genomic_DNA"/>
</dbReference>
<feature type="region of interest" description="Disordered" evidence="1">
    <location>
        <begin position="361"/>
        <end position="417"/>
    </location>
</feature>
<feature type="region of interest" description="Disordered" evidence="1">
    <location>
        <begin position="224"/>
        <end position="342"/>
    </location>
</feature>
<feature type="compositionally biased region" description="Low complexity" evidence="1">
    <location>
        <begin position="321"/>
        <end position="336"/>
    </location>
</feature>
<protein>
    <submittedName>
        <fullName evidence="2">Uncharacterized protein</fullName>
    </submittedName>
</protein>
<reference evidence="2 3" key="1">
    <citation type="journal article" date="2012" name="Proc. Natl. Acad. Sci. U.S.A.">
        <title>Antigenic diversity is generated by distinct evolutionary mechanisms in African trypanosome species.</title>
        <authorList>
            <person name="Jackson A.P."/>
            <person name="Berry A."/>
            <person name="Aslett M."/>
            <person name="Allison H.C."/>
            <person name="Burton P."/>
            <person name="Vavrova-Anderson J."/>
            <person name="Brown R."/>
            <person name="Browne H."/>
            <person name="Corton N."/>
            <person name="Hauser H."/>
            <person name="Gamble J."/>
            <person name="Gilderthorp R."/>
            <person name="Marcello L."/>
            <person name="McQuillan J."/>
            <person name="Otto T.D."/>
            <person name="Quail M.A."/>
            <person name="Sanders M.J."/>
            <person name="van Tonder A."/>
            <person name="Ginger M.L."/>
            <person name="Field M.C."/>
            <person name="Barry J.D."/>
            <person name="Hertz-Fowler C."/>
            <person name="Berriman M."/>
        </authorList>
    </citation>
    <scope>NUCLEOTIDE SEQUENCE</scope>
    <source>
        <strain evidence="2 3">Y486</strain>
    </source>
</reference>
<feature type="compositionally biased region" description="Basic and acidic residues" evidence="1">
    <location>
        <begin position="311"/>
        <end position="320"/>
    </location>
</feature>
<feature type="compositionally biased region" description="Polar residues" evidence="1">
    <location>
        <begin position="404"/>
        <end position="417"/>
    </location>
</feature>
<gene>
    <name evidence="2" type="ORF">TvY486_0013460</name>
</gene>
<evidence type="ECO:0000313" key="2">
    <source>
        <dbReference type="EMBL" id="CCD18651.1"/>
    </source>
</evidence>
<accession>F9WM99</accession>
<feature type="compositionally biased region" description="Low complexity" evidence="1">
    <location>
        <begin position="224"/>
        <end position="251"/>
    </location>
</feature>
<dbReference type="VEuPathDB" id="TriTrypDB:TvY486_0013460"/>
<organism evidence="2 3">
    <name type="scientific">Trypanosoma vivax (strain Y486)</name>
    <dbReference type="NCBI Taxonomy" id="1055687"/>
    <lineage>
        <taxon>Eukaryota</taxon>
        <taxon>Discoba</taxon>
        <taxon>Euglenozoa</taxon>
        <taxon>Kinetoplastea</taxon>
        <taxon>Metakinetoplastina</taxon>
        <taxon>Trypanosomatida</taxon>
        <taxon>Trypanosomatidae</taxon>
        <taxon>Trypanosoma</taxon>
        <taxon>Duttonella</taxon>
    </lineage>
</organism>
<sequence>MFIVRFPNRPVRLSACAQTSAGTLFSVSSSFFFTASHGSALACAVIASACSAASHNMLAAPMFAPAASGAALPRRVLTSVPASRHASAKASCVILSYPLNQSFPTVASLSFPFRSQCCSVAAKKRFGLPTIAARAFAPSRCAQVFAVPTLRCQGGRRARRCVPLVRSTRRTVASARASSRTTHRCSPLAKPPLALPLRVEAMLVCDSVRCRARAARYPWPFAARSGSQASSAGEAQPHARGPLAAAAAGSRPRPPQLERSHAPQFAGSRRDCAQPKHRCFSPRPSDAPDGRGSQCSVARQCRAHPRFPRTPRVDHSERSSAHTTAANNAHTPQATHGPRQRRIAHGETQTLLRSRCGDRAVTRLPRAQPVAQQTQVAAAPQKQTSRLPRRVAQGEQEKQRRSQLRTSGNSEATEART</sequence>
<feature type="compositionally biased region" description="Low complexity" evidence="1">
    <location>
        <begin position="367"/>
        <end position="384"/>
    </location>
</feature>
<name>F9WM99_TRYVY</name>
<keyword evidence="3" id="KW-1185">Reference proteome</keyword>
<evidence type="ECO:0000256" key="1">
    <source>
        <dbReference type="SAM" id="MobiDB-lite"/>
    </source>
</evidence>